<keyword evidence="4" id="KW-1185">Reference proteome</keyword>
<feature type="signal peptide" evidence="2">
    <location>
        <begin position="1"/>
        <end position="18"/>
    </location>
</feature>
<dbReference type="RefSeq" id="XP_064770318.1">
    <property type="nucleotide sequence ID" value="XM_064910915.1"/>
</dbReference>
<sequence length="128" mass="14408">MAMLYLLLLLLLSVQSIAQLQPRSRFTGYLSRRLPRYLPAYHSRSLMPDLPERDLESDRPPELLPGRGTKRYLPPAAGHASSDGWASLAGFVFLRYVSTSIRGDCFLGRRRRSSQNTDGKLLIASDSK</sequence>
<proteinExistence type="predicted"/>
<comment type="caution">
    <text evidence="3">The sequence shown here is derived from an EMBL/GenBank/DDBJ whole genome shotgun (WGS) entry which is preliminary data.</text>
</comment>
<protein>
    <submittedName>
        <fullName evidence="3">Uncharacterized protein</fullName>
    </submittedName>
</protein>
<dbReference type="Proteomes" id="UP001498771">
    <property type="component" value="Unassembled WGS sequence"/>
</dbReference>
<evidence type="ECO:0000313" key="3">
    <source>
        <dbReference type="EMBL" id="KAK7207285.1"/>
    </source>
</evidence>
<dbReference type="EMBL" id="JBBJBU010000001">
    <property type="protein sequence ID" value="KAK7207285.1"/>
    <property type="molecule type" value="Genomic_DNA"/>
</dbReference>
<gene>
    <name evidence="3" type="ORF">BZA70DRAFT_264666</name>
</gene>
<dbReference type="GeneID" id="90036427"/>
<evidence type="ECO:0000256" key="2">
    <source>
        <dbReference type="SAM" id="SignalP"/>
    </source>
</evidence>
<feature type="chain" id="PRO_5045640291" evidence="2">
    <location>
        <begin position="19"/>
        <end position="128"/>
    </location>
</feature>
<evidence type="ECO:0000256" key="1">
    <source>
        <dbReference type="SAM" id="MobiDB-lite"/>
    </source>
</evidence>
<name>A0ABR1FBR5_9ASCO</name>
<evidence type="ECO:0000313" key="4">
    <source>
        <dbReference type="Proteomes" id="UP001498771"/>
    </source>
</evidence>
<feature type="compositionally biased region" description="Basic and acidic residues" evidence="1">
    <location>
        <begin position="50"/>
        <end position="61"/>
    </location>
</feature>
<organism evidence="3 4">
    <name type="scientific">Myxozyma melibiosi</name>
    <dbReference type="NCBI Taxonomy" id="54550"/>
    <lineage>
        <taxon>Eukaryota</taxon>
        <taxon>Fungi</taxon>
        <taxon>Dikarya</taxon>
        <taxon>Ascomycota</taxon>
        <taxon>Saccharomycotina</taxon>
        <taxon>Lipomycetes</taxon>
        <taxon>Lipomycetales</taxon>
        <taxon>Lipomycetaceae</taxon>
        <taxon>Myxozyma</taxon>
    </lineage>
</organism>
<keyword evidence="2" id="KW-0732">Signal</keyword>
<accession>A0ABR1FBR5</accession>
<feature type="region of interest" description="Disordered" evidence="1">
    <location>
        <begin position="48"/>
        <end position="81"/>
    </location>
</feature>
<reference evidence="3 4" key="1">
    <citation type="submission" date="2024-03" db="EMBL/GenBank/DDBJ databases">
        <title>Genome-scale model development and genomic sequencing of the oleaginous clade Lipomyces.</title>
        <authorList>
            <consortium name="Lawrence Berkeley National Laboratory"/>
            <person name="Czajka J.J."/>
            <person name="Han Y."/>
            <person name="Kim J."/>
            <person name="Mondo S.J."/>
            <person name="Hofstad B.A."/>
            <person name="Robles A."/>
            <person name="Haridas S."/>
            <person name="Riley R."/>
            <person name="LaButti K."/>
            <person name="Pangilinan J."/>
            <person name="Andreopoulos W."/>
            <person name="Lipzen A."/>
            <person name="Yan J."/>
            <person name="Wang M."/>
            <person name="Ng V."/>
            <person name="Grigoriev I.V."/>
            <person name="Spatafora J.W."/>
            <person name="Magnuson J.K."/>
            <person name="Baker S.E."/>
            <person name="Pomraning K.R."/>
        </authorList>
    </citation>
    <scope>NUCLEOTIDE SEQUENCE [LARGE SCALE GENOMIC DNA]</scope>
    <source>
        <strain evidence="3 4">Phaff 52-87</strain>
    </source>
</reference>